<evidence type="ECO:0000313" key="2">
    <source>
        <dbReference type="Proteomes" id="UP000036908"/>
    </source>
</evidence>
<dbReference type="AlphaFoldDB" id="A0A0L8AJY8"/>
<accession>A0A0L8AJY8</accession>
<sequence>MNIYCFSGLGADKTVFQYLKIEEVKLHFVEWIQPLKNESLESYSQKIVNTLDLQTPYSFMGVSFGGMIAIEASKITNPSNVFLVSSAQSSLEIPFLFRLLARTKLYNIVPDLFFRTPNFFAQFLFGTSCVTEKKLLNEIIRNTEVKFLKWALGAIVKWDPKENGMAIRIHGGKDRILPLRNQKIDLRIENGSHFLIVSHADQVSEFVSLFAKP</sequence>
<evidence type="ECO:0008006" key="3">
    <source>
        <dbReference type="Google" id="ProtNLM"/>
    </source>
</evidence>
<comment type="caution">
    <text evidence="1">The sequence shown here is derived from an EMBL/GenBank/DDBJ whole genome shotgun (WGS) entry which is preliminary data.</text>
</comment>
<organism evidence="1 2">
    <name type="scientific">Roseivirga seohaensis subsp. aquiponti</name>
    <dbReference type="NCBI Taxonomy" id="1566026"/>
    <lineage>
        <taxon>Bacteria</taxon>
        <taxon>Pseudomonadati</taxon>
        <taxon>Bacteroidota</taxon>
        <taxon>Cytophagia</taxon>
        <taxon>Cytophagales</taxon>
        <taxon>Roseivirgaceae</taxon>
        <taxon>Roseivirga</taxon>
    </lineage>
</organism>
<proteinExistence type="predicted"/>
<protein>
    <recommendedName>
        <fullName evidence="3">AB hydrolase-1 domain-containing protein</fullName>
    </recommendedName>
</protein>
<reference evidence="2" key="1">
    <citation type="submission" date="2014-11" db="EMBL/GenBank/DDBJ databases">
        <title>Genome sequencing of Roseivirga sp. D-25.</title>
        <authorList>
            <person name="Selvaratnam C."/>
            <person name="Thevarajoo S."/>
            <person name="Goh K.M."/>
            <person name="Eee R."/>
            <person name="Chan K.-G."/>
            <person name="Chong C.S."/>
        </authorList>
    </citation>
    <scope>NUCLEOTIDE SEQUENCE [LARGE SCALE GENOMIC DNA]</scope>
    <source>
        <strain evidence="2">D-25</strain>
    </source>
</reference>
<name>A0A0L8AJY8_9BACT</name>
<dbReference type="RefSeq" id="WP_053223981.1">
    <property type="nucleotide sequence ID" value="NZ_JSVA01000012.1"/>
</dbReference>
<dbReference type="EMBL" id="JSVA01000012">
    <property type="protein sequence ID" value="KOF02495.1"/>
    <property type="molecule type" value="Genomic_DNA"/>
</dbReference>
<dbReference type="SUPFAM" id="SSF53474">
    <property type="entry name" value="alpha/beta-Hydrolases"/>
    <property type="match status" value="1"/>
</dbReference>
<dbReference type="PATRIC" id="fig|1566026.4.peg.696"/>
<dbReference type="Gene3D" id="3.40.50.1820">
    <property type="entry name" value="alpha/beta hydrolase"/>
    <property type="match status" value="1"/>
</dbReference>
<gene>
    <name evidence="1" type="ORF">OB69_12025</name>
</gene>
<dbReference type="InterPro" id="IPR029058">
    <property type="entry name" value="AB_hydrolase_fold"/>
</dbReference>
<keyword evidence="2" id="KW-1185">Reference proteome</keyword>
<dbReference type="Proteomes" id="UP000036908">
    <property type="component" value="Unassembled WGS sequence"/>
</dbReference>
<evidence type="ECO:0000313" key="1">
    <source>
        <dbReference type="EMBL" id="KOF02495.1"/>
    </source>
</evidence>
<dbReference type="OrthoDB" id="659408at2"/>